<dbReference type="SUPFAM" id="SSF56563">
    <property type="entry name" value="Major capsid protein gp5"/>
    <property type="match status" value="1"/>
</dbReference>
<dbReference type="EMBL" id="LR796694">
    <property type="protein sequence ID" value="CAB4159774.1"/>
    <property type="molecule type" value="Genomic_DNA"/>
</dbReference>
<accession>A0A6J5NX18</accession>
<evidence type="ECO:0000313" key="1">
    <source>
        <dbReference type="EMBL" id="CAB4159774.1"/>
    </source>
</evidence>
<sequence length="535" mass="56969">MLRLTPQELNLDAAKGDALPRRTLAGVALEYNVDAVVSDGQMVRFLPGSLPLEGKKPKMYLYHDSTQPIGIVNTRTEVGNFVMFEAKISETVLGNESLQLAMDGVLDSLSVGVQPIEFSFDEAGTMIVSKADWQELSLLPYGAFEAAKVERVAASIHQNEPEVELNKEQDQEKEVTEMSNEVEAPAVIEASAVQPIYAQARKLRLPSPSEYIASFVRGGADFAQLNANIQTAMVQAAPGVAPDINTESTPGILPEIITGSVYDSLNPVRPFVSAIGTRAMPQSGATFRRPKIGTRPVVTQQPTGQLTALDPSTVTVTNNDISKLTFGTYVTLSEQDLDWSDPNSLNIVINQLAIAYGQATDNYAVDTMVSGVSQTETVSDITDPEAWLSAIYGAAYQISNTSNYLPTHYFVSPVTWAKLGMLTTTTGAPVFPFTGAPNLIGQNALGTSSATSWNGNPLGLVLVVDKNMAGGTTTGTISGVVGHAAGPAAGFEFYEQQKGAISIDVPSTLGRTIAFRGYAAAFMADATKFVKLVNA</sequence>
<evidence type="ECO:0008006" key="2">
    <source>
        <dbReference type="Google" id="ProtNLM"/>
    </source>
</evidence>
<reference evidence="1" key="1">
    <citation type="submission" date="2020-04" db="EMBL/GenBank/DDBJ databases">
        <authorList>
            <person name="Chiriac C."/>
            <person name="Salcher M."/>
            <person name="Ghai R."/>
            <person name="Kavagutti S V."/>
        </authorList>
    </citation>
    <scope>NUCLEOTIDE SEQUENCE</scope>
</reference>
<proteinExistence type="predicted"/>
<name>A0A6J5NX18_9CAUD</name>
<dbReference type="Pfam" id="PF25209">
    <property type="entry name" value="Phage_capsid_4"/>
    <property type="match status" value="1"/>
</dbReference>
<organism evidence="1">
    <name type="scientific">uncultured Caudovirales phage</name>
    <dbReference type="NCBI Taxonomy" id="2100421"/>
    <lineage>
        <taxon>Viruses</taxon>
        <taxon>Duplodnaviria</taxon>
        <taxon>Heunggongvirae</taxon>
        <taxon>Uroviricota</taxon>
        <taxon>Caudoviricetes</taxon>
        <taxon>Peduoviridae</taxon>
        <taxon>Maltschvirus</taxon>
        <taxon>Maltschvirus maltsch</taxon>
    </lineage>
</organism>
<gene>
    <name evidence="1" type="ORF">UFOVP718_16</name>
</gene>
<protein>
    <recommendedName>
        <fullName evidence="2">Prohead protease</fullName>
    </recommendedName>
</protein>